<comment type="caution">
    <text evidence="2">The sequence shown here is derived from an EMBL/GenBank/DDBJ whole genome shotgun (WGS) entry which is preliminary data.</text>
</comment>
<feature type="transmembrane region" description="Helical" evidence="1">
    <location>
        <begin position="113"/>
        <end position="138"/>
    </location>
</feature>
<accession>A0AAJ2BE49</accession>
<protein>
    <submittedName>
        <fullName evidence="2">Uncharacterized protein</fullName>
    </submittedName>
</protein>
<dbReference type="Proteomes" id="UP001268036">
    <property type="component" value="Unassembled WGS sequence"/>
</dbReference>
<keyword evidence="1" id="KW-0812">Transmembrane</keyword>
<evidence type="ECO:0000256" key="1">
    <source>
        <dbReference type="SAM" id="Phobius"/>
    </source>
</evidence>
<dbReference type="EMBL" id="JAVJAF010000001">
    <property type="protein sequence ID" value="MDR6232354.1"/>
    <property type="molecule type" value="Genomic_DNA"/>
</dbReference>
<proteinExistence type="predicted"/>
<sequence>MDLENEVGLLATLSLVFAYLGFARHRYGLQHRETARVLQDALADQCLPAAEKALLLRFFYGSLRWWFLPATLVAASVMVPWLCFFEPGQRQVALSSKAQQLLLRCLRLQLTRYPLIALVAGIPLLLWIALVGILAALFPGARNLSVEGLVRILSGGLALLPE</sequence>
<organism evidence="2 3">
    <name type="scientific">Pseudomonas oryzihabitans</name>
    <dbReference type="NCBI Taxonomy" id="47885"/>
    <lineage>
        <taxon>Bacteria</taxon>
        <taxon>Pseudomonadati</taxon>
        <taxon>Pseudomonadota</taxon>
        <taxon>Gammaproteobacteria</taxon>
        <taxon>Pseudomonadales</taxon>
        <taxon>Pseudomonadaceae</taxon>
        <taxon>Pseudomonas</taxon>
    </lineage>
</organism>
<evidence type="ECO:0000313" key="2">
    <source>
        <dbReference type="EMBL" id="MDR6232354.1"/>
    </source>
</evidence>
<feature type="transmembrane region" description="Helical" evidence="1">
    <location>
        <begin position="65"/>
        <end position="85"/>
    </location>
</feature>
<dbReference type="RefSeq" id="WP_309754108.1">
    <property type="nucleotide sequence ID" value="NZ_JAVJAF010000001.1"/>
</dbReference>
<reference evidence="2" key="1">
    <citation type="submission" date="2023-08" db="EMBL/GenBank/DDBJ databases">
        <title>Functional and genomic diversity of the sorghum phyllosphere microbiome.</title>
        <authorList>
            <person name="Shade A."/>
        </authorList>
    </citation>
    <scope>NUCLEOTIDE SEQUENCE</scope>
    <source>
        <strain evidence="2">SORGH_AS_0201</strain>
    </source>
</reference>
<name>A0AAJ2BE49_9PSED</name>
<dbReference type="AlphaFoldDB" id="A0AAJ2BE49"/>
<keyword evidence="1" id="KW-1133">Transmembrane helix</keyword>
<evidence type="ECO:0000313" key="3">
    <source>
        <dbReference type="Proteomes" id="UP001268036"/>
    </source>
</evidence>
<gene>
    <name evidence="2" type="ORF">QE440_000095</name>
</gene>
<keyword evidence="1" id="KW-0472">Membrane</keyword>